<dbReference type="InterPro" id="IPR023346">
    <property type="entry name" value="Lysozyme-like_dom_sf"/>
</dbReference>
<dbReference type="GO" id="GO:0008933">
    <property type="term" value="F:peptidoglycan lytic transglycosylase activity"/>
    <property type="evidence" value="ECO:0007669"/>
    <property type="project" value="TreeGrafter"/>
</dbReference>
<evidence type="ECO:0000256" key="1">
    <source>
        <dbReference type="SAM" id="Phobius"/>
    </source>
</evidence>
<reference evidence="2 3" key="1">
    <citation type="submission" date="2020-07" db="EMBL/GenBank/DDBJ databases">
        <title>Sequencing the genomes of 1000 actinobacteria strains.</title>
        <authorList>
            <person name="Klenk H.-P."/>
        </authorList>
    </citation>
    <scope>NUCLEOTIDE SEQUENCE [LARGE SCALE GENOMIC DNA]</scope>
    <source>
        <strain evidence="2 3">DSM 23737</strain>
    </source>
</reference>
<sequence length="254" mass="26810">MASRKVRLRRTFISVGIIAGFVWAIASCAVASIAPPNASMPFPVAAPLPKLAAGISEAQIRPTPVNILADEDWVVQTAAATGIPERTLYAYAGVALRKSNTDPTCQVSWNTLAAIGWVESHHGTIFGGKILPDGFASKPIYGVPLTGGQFMNIPDFDDGNFDGTAEYDRAVGPMQIIPATWAAWHVDGNLDGSEDGQQIDDSTLAAAGYLCFSGSDLSTRAGWDKAVTAYNQAPQYIIDIAAKADEYAEAASTS</sequence>
<dbReference type="InterPro" id="IPR043426">
    <property type="entry name" value="MltB-like"/>
</dbReference>
<evidence type="ECO:0000313" key="2">
    <source>
        <dbReference type="EMBL" id="MBA8829494.1"/>
    </source>
</evidence>
<keyword evidence="3" id="KW-1185">Reference proteome</keyword>
<name>A0A7W3JUI2_9MICO</name>
<dbReference type="EMBL" id="JACGWU010000005">
    <property type="protein sequence ID" value="MBA8829494.1"/>
    <property type="molecule type" value="Genomic_DNA"/>
</dbReference>
<comment type="caution">
    <text evidence="2">The sequence shown here is derived from an EMBL/GenBank/DDBJ whole genome shotgun (WGS) entry which is preliminary data.</text>
</comment>
<dbReference type="GO" id="GO:0009253">
    <property type="term" value="P:peptidoglycan catabolic process"/>
    <property type="evidence" value="ECO:0007669"/>
    <property type="project" value="TreeGrafter"/>
</dbReference>
<dbReference type="SUPFAM" id="SSF53955">
    <property type="entry name" value="Lysozyme-like"/>
    <property type="match status" value="1"/>
</dbReference>
<dbReference type="Proteomes" id="UP000524237">
    <property type="component" value="Unassembled WGS sequence"/>
</dbReference>
<gene>
    <name evidence="2" type="ORF">FB555_001603</name>
</gene>
<accession>A0A7W3JUI2</accession>
<dbReference type="RefSeq" id="WP_182484930.1">
    <property type="nucleotide sequence ID" value="NZ_JACGWU010000005.1"/>
</dbReference>
<keyword evidence="1" id="KW-0812">Transmembrane</keyword>
<keyword evidence="1" id="KW-1133">Transmembrane helix</keyword>
<organism evidence="2 3">
    <name type="scientific">Alpinimonas psychrophila</name>
    <dbReference type="NCBI Taxonomy" id="748908"/>
    <lineage>
        <taxon>Bacteria</taxon>
        <taxon>Bacillati</taxon>
        <taxon>Actinomycetota</taxon>
        <taxon>Actinomycetes</taxon>
        <taxon>Micrococcales</taxon>
        <taxon>Microbacteriaceae</taxon>
        <taxon>Alpinimonas</taxon>
    </lineage>
</organism>
<dbReference type="AlphaFoldDB" id="A0A7W3JUI2"/>
<keyword evidence="1" id="KW-0472">Membrane</keyword>
<dbReference type="PANTHER" id="PTHR30163:SF8">
    <property type="entry name" value="LYTIC MUREIN TRANSGLYCOSYLASE"/>
    <property type="match status" value="1"/>
</dbReference>
<dbReference type="Gene3D" id="1.10.530.10">
    <property type="match status" value="1"/>
</dbReference>
<dbReference type="PANTHER" id="PTHR30163">
    <property type="entry name" value="MEMBRANE-BOUND LYTIC MUREIN TRANSGLYCOSYLASE B"/>
    <property type="match status" value="1"/>
</dbReference>
<proteinExistence type="predicted"/>
<feature type="transmembrane region" description="Helical" evidence="1">
    <location>
        <begin position="12"/>
        <end position="34"/>
    </location>
</feature>
<dbReference type="PROSITE" id="PS51257">
    <property type="entry name" value="PROKAR_LIPOPROTEIN"/>
    <property type="match status" value="1"/>
</dbReference>
<protein>
    <submittedName>
        <fullName evidence="2">Membrane-bound lytic murein transglycosylase B</fullName>
    </submittedName>
</protein>
<evidence type="ECO:0000313" key="3">
    <source>
        <dbReference type="Proteomes" id="UP000524237"/>
    </source>
</evidence>